<feature type="compositionally biased region" description="Pro residues" evidence="1">
    <location>
        <begin position="309"/>
        <end position="327"/>
    </location>
</feature>
<keyword evidence="3" id="KW-1185">Reference proteome</keyword>
<accession>A0A5C3EZB1</accession>
<dbReference type="Proteomes" id="UP000323386">
    <property type="component" value="Unassembled WGS sequence"/>
</dbReference>
<reference evidence="2 3" key="1">
    <citation type="submission" date="2018-03" db="EMBL/GenBank/DDBJ databases">
        <authorList>
            <person name="Guldener U."/>
        </authorList>
    </citation>
    <scope>NUCLEOTIDE SEQUENCE [LARGE SCALE GENOMIC DNA]</scope>
    <source>
        <strain evidence="2 3">DAOM196992</strain>
    </source>
</reference>
<dbReference type="EMBL" id="OOIP01000005">
    <property type="protein sequence ID" value="SPO36757.1"/>
    <property type="molecule type" value="Genomic_DNA"/>
</dbReference>
<evidence type="ECO:0000256" key="1">
    <source>
        <dbReference type="SAM" id="MobiDB-lite"/>
    </source>
</evidence>
<dbReference type="AlphaFoldDB" id="A0A5C3EZB1"/>
<protein>
    <submittedName>
        <fullName evidence="2">Uncharacterized protein</fullName>
    </submittedName>
</protein>
<evidence type="ECO:0000313" key="2">
    <source>
        <dbReference type="EMBL" id="SPO36757.1"/>
    </source>
</evidence>
<proteinExistence type="predicted"/>
<feature type="region of interest" description="Disordered" evidence="1">
    <location>
        <begin position="81"/>
        <end position="126"/>
    </location>
</feature>
<feature type="region of interest" description="Disordered" evidence="1">
    <location>
        <begin position="159"/>
        <end position="201"/>
    </location>
</feature>
<gene>
    <name evidence="2" type="ORF">PSFLO_02228</name>
</gene>
<feature type="region of interest" description="Disordered" evidence="1">
    <location>
        <begin position="287"/>
        <end position="327"/>
    </location>
</feature>
<name>A0A5C3EZB1_9BASI</name>
<organism evidence="2 3">
    <name type="scientific">Pseudozyma flocculosa</name>
    <dbReference type="NCBI Taxonomy" id="84751"/>
    <lineage>
        <taxon>Eukaryota</taxon>
        <taxon>Fungi</taxon>
        <taxon>Dikarya</taxon>
        <taxon>Basidiomycota</taxon>
        <taxon>Ustilaginomycotina</taxon>
        <taxon>Ustilaginomycetes</taxon>
        <taxon>Ustilaginales</taxon>
        <taxon>Ustilaginaceae</taxon>
        <taxon>Pseudozyma</taxon>
    </lineage>
</organism>
<sequence length="327" mass="34039">MDSDAPTMLLARICALRTAVLLGVAFLACDPERLRTEGTSALRPFVVLSSSTAPYTALRGPASFAPRRSLNLDPRPLSFSVSSPTCASPGGAPLPPTRNGSQPPRPKGPATAVVPQRPLPSRPPFRDRKSALWLVPVPYCPSLCPLDYRAAAMERLASRSGDPVRRAGLPRPTQSLGAPSRAPTPSAIPETGALLGDPPLPPTLAPVAVHLTDRAADGSHVLTGARRRISSAGLRPTRKDTNAPLAGHPSSTALNVLVEVRLAVGRPSDVLRSSSTPSTCGTILDYRCPSPASLEPSARLGPFESGPDPSSPSPSPSPPALPPDIKP</sequence>
<feature type="region of interest" description="Disordered" evidence="1">
    <location>
        <begin position="219"/>
        <end position="249"/>
    </location>
</feature>
<evidence type="ECO:0000313" key="3">
    <source>
        <dbReference type="Proteomes" id="UP000323386"/>
    </source>
</evidence>